<feature type="non-terminal residue" evidence="1">
    <location>
        <position position="33"/>
    </location>
</feature>
<comment type="caution">
    <text evidence="1">The sequence shown here is derived from an EMBL/GenBank/DDBJ whole genome shotgun (WGS) entry which is preliminary data.</text>
</comment>
<evidence type="ECO:0000313" key="1">
    <source>
        <dbReference type="EMBL" id="KKM93334.1"/>
    </source>
</evidence>
<protein>
    <submittedName>
        <fullName evidence="1">Uncharacterized protein</fullName>
    </submittedName>
</protein>
<proteinExistence type="predicted"/>
<gene>
    <name evidence="1" type="ORF">LCGC14_1209490</name>
</gene>
<sequence>MKLILHLVSCLARRQIHKLLDRQLNIAEFKEIS</sequence>
<dbReference type="EMBL" id="LAZR01006280">
    <property type="protein sequence ID" value="KKM93334.1"/>
    <property type="molecule type" value="Genomic_DNA"/>
</dbReference>
<reference evidence="1" key="1">
    <citation type="journal article" date="2015" name="Nature">
        <title>Complex archaea that bridge the gap between prokaryotes and eukaryotes.</title>
        <authorList>
            <person name="Spang A."/>
            <person name="Saw J.H."/>
            <person name="Jorgensen S.L."/>
            <person name="Zaremba-Niedzwiedzka K."/>
            <person name="Martijn J."/>
            <person name="Lind A.E."/>
            <person name="van Eijk R."/>
            <person name="Schleper C."/>
            <person name="Guy L."/>
            <person name="Ettema T.J."/>
        </authorList>
    </citation>
    <scope>NUCLEOTIDE SEQUENCE</scope>
</reference>
<name>A0A0F9LEH9_9ZZZZ</name>
<accession>A0A0F9LEH9</accession>
<dbReference type="AlphaFoldDB" id="A0A0F9LEH9"/>
<organism evidence="1">
    <name type="scientific">marine sediment metagenome</name>
    <dbReference type="NCBI Taxonomy" id="412755"/>
    <lineage>
        <taxon>unclassified sequences</taxon>
        <taxon>metagenomes</taxon>
        <taxon>ecological metagenomes</taxon>
    </lineage>
</organism>